<accession>A0A418YE84</accession>
<evidence type="ECO:0000313" key="3">
    <source>
        <dbReference type="EMBL" id="RJG47416.1"/>
    </source>
</evidence>
<dbReference type="RefSeq" id="WP_119910796.1">
    <property type="nucleotide sequence ID" value="NZ_QZCH01000013.1"/>
</dbReference>
<sequence length="1367" mass="153456">MNAFFGLIYTIFSSLSYAESTSNVSVTLWDASHTPAVKLAPQTVYVRQLSETGQYRFWAAKKLDGSGQLSLSLPDLPDASYLLQVISPNTGKRVSTATINAAGDYAFYVGGQGLQVSLVDAISGQSLADTRVRLYAQQSPTYWKWQADAHTNAQGQAKFDLDKLNEGIAYKLVTTVFNNITESSEPIQQAGELTFAVGSSLLTFIDGVKQQPLANQRIMLRQQQGFTSRFYRYVNTDEQGQIQLTLPDIDQGQGYVAIAHTLDDPDTAISQPILQSGTQTLTFGEPEYLPDQLVVTLTDAISGQVIADTRVRVYQYDDNQQRFTWHTDGWTNQAGVVDFRLAGLTQGERYILLTKAFNQHNANTAEITQNGAVAFAVGDTRLTLIDDNSQQAMTQERVTIRRKNGNNSDFYTYIYPDENGMVQLDLPGLAEQQAQYYIYAAPLDQADQGTLHLLTRAGQHTLRFGQQVQPSEPPALPSNTPSPAPSITPSTEPNLPTSGPTMAPSLEPNPDVEQYFSPIYPASITPPPATQLGNITLAQHWPLILPGGVISSGIPFSFGELLHESNVRVMQHGQVVQSQVRRLASWPDNSIKSLEVVVQPQTGQHAAMQLQFGQQVTTSSNAAGVTVVQGDEQWLIDTGKIQLTLAKQGQPFPRLAFDHNQNGQYEATEVQLSGGDIALVNAINQQTYRASSAPRNIVIEQQGPLKTVVKLTGELRNDEGEVLTRYIVRITALAQASSLDWEYTLIDDRHNQVYDKSPQLALSVSQYGLEWQRSQTASQVLAGIDGQVHQQDLSQPRFVHQAGQFNYDNGSFQGHDFTASGMANGAKADGWLAVNQAHSQLTVMVEDFWQNFPNEIQVSNQDLFIYLHPDRHIGQPDLTYPDHVGTQYQRPNTFYNRRPGLAKTSRFRFHFSAAALPASTLQAANDSYQRNGLNLTAPQSRYLTSGVFGQLTEADQEASTGYDAWLKYSVLNRSWQEGRPAKQYGWRDFGDRLRAGWAGVSNGVRIPSFYNDTHVGSNSHFKQYLRTQDNTWFDMAERATRHFMDIDVSHSSRSGYWKTNGPQPPGEIYALNHENIDHYARNLHTGHAHISGLTDYYLLTGDSRSREVIENIARWWQFLLQTSFTLPFDQAKYREAERDYGWPLYVMNEYVRISNDHEYHRRVAGQMMHYVMQWFDTPIARRIDGEILGINDAAQGTGYWTMTKMDNHGGTDSNGAIPWMAGALMSAMLQYHQHDQMIGSSINSDKLHDTLWQALNYLVKYGYNHDRQSFAYSEVIRSYGSGGFQLMYAMLYLDQAYQQRLSQGLIAHPEWYDTQPQWRAILQTMAQRLHDKKPGHSSQSYGFYGYEVPWPQDVWWLMQQQGLAKSD</sequence>
<dbReference type="OrthoDB" id="262615at2"/>
<dbReference type="Pfam" id="PF21345">
    <property type="entry name" value="PcRGLX_2nd"/>
    <property type="match status" value="1"/>
</dbReference>
<dbReference type="PANTHER" id="PTHR40081">
    <property type="entry name" value="CONCANAVALIN A-LIKE LECTIN/GLUCANASE"/>
    <property type="match status" value="1"/>
</dbReference>
<evidence type="ECO:0000259" key="2">
    <source>
        <dbReference type="Pfam" id="PF21345"/>
    </source>
</evidence>
<protein>
    <recommendedName>
        <fullName evidence="2">PcRGLX/YetA-like central beta-sandwich domain-containing protein</fullName>
    </recommendedName>
</protein>
<evidence type="ECO:0000256" key="1">
    <source>
        <dbReference type="SAM" id="MobiDB-lite"/>
    </source>
</evidence>
<reference evidence="3 4" key="2">
    <citation type="submission" date="2019-01" db="EMBL/GenBank/DDBJ databases">
        <title>Motilimonas pumilus sp. nov., isolated from the gut of sea cucumber (Apostichopus japonicus).</title>
        <authorList>
            <person name="Wang F.-Q."/>
            <person name="Ren L.-H."/>
            <person name="Lin Y.-W."/>
            <person name="Sun G.-H."/>
            <person name="Du Z.-J."/>
            <person name="Zhao J.-X."/>
            <person name="Liu X.-J."/>
            <person name="Liu L.-J."/>
        </authorList>
    </citation>
    <scope>NUCLEOTIDE SEQUENCE [LARGE SCALE GENOMIC DNA]</scope>
    <source>
        <strain evidence="3 4">PLHSC7-2</strain>
    </source>
</reference>
<dbReference type="Proteomes" id="UP000283255">
    <property type="component" value="Unassembled WGS sequence"/>
</dbReference>
<reference evidence="3 4" key="1">
    <citation type="submission" date="2018-09" db="EMBL/GenBank/DDBJ databases">
        <authorList>
            <person name="Wang F."/>
        </authorList>
    </citation>
    <scope>NUCLEOTIDE SEQUENCE [LARGE SCALE GENOMIC DNA]</scope>
    <source>
        <strain evidence="3 4">PLHSC7-2</strain>
    </source>
</reference>
<dbReference type="PANTHER" id="PTHR40081:SF1">
    <property type="entry name" value="TAT PATHWAY SIGNAL SEQUENCE DOMAIN PROTEIN"/>
    <property type="match status" value="1"/>
</dbReference>
<feature type="region of interest" description="Disordered" evidence="1">
    <location>
        <begin position="465"/>
        <end position="512"/>
    </location>
</feature>
<keyword evidence="4" id="KW-1185">Reference proteome</keyword>
<comment type="caution">
    <text evidence="3">The sequence shown here is derived from an EMBL/GenBank/DDBJ whole genome shotgun (WGS) entry which is preliminary data.</text>
</comment>
<dbReference type="InterPro" id="IPR048330">
    <property type="entry name" value="PcRGLX/YetA_2nd"/>
</dbReference>
<dbReference type="EMBL" id="QZCH01000013">
    <property type="protein sequence ID" value="RJG47416.1"/>
    <property type="molecule type" value="Genomic_DNA"/>
</dbReference>
<organism evidence="3 4">
    <name type="scientific">Motilimonas pumila</name>
    <dbReference type="NCBI Taxonomy" id="2303987"/>
    <lineage>
        <taxon>Bacteria</taxon>
        <taxon>Pseudomonadati</taxon>
        <taxon>Pseudomonadota</taxon>
        <taxon>Gammaproteobacteria</taxon>
        <taxon>Alteromonadales</taxon>
        <taxon>Alteromonadales genera incertae sedis</taxon>
        <taxon>Motilimonas</taxon>
    </lineage>
</organism>
<gene>
    <name evidence="3" type="ORF">D1Z90_10915</name>
</gene>
<name>A0A418YE84_9GAMM</name>
<evidence type="ECO:0000313" key="4">
    <source>
        <dbReference type="Proteomes" id="UP000283255"/>
    </source>
</evidence>
<feature type="domain" description="PcRGLX/YetA-like central beta-sandwich" evidence="2">
    <location>
        <begin position="625"/>
        <end position="751"/>
    </location>
</feature>
<feature type="compositionally biased region" description="Pro residues" evidence="1">
    <location>
        <begin position="471"/>
        <end position="486"/>
    </location>
</feature>
<proteinExistence type="predicted"/>
<dbReference type="InterPro" id="IPR045793">
    <property type="entry name" value="PcRGLX/YetA-like"/>
</dbReference>